<feature type="transmembrane region" description="Helical" evidence="5">
    <location>
        <begin position="131"/>
        <end position="151"/>
    </location>
</feature>
<proteinExistence type="predicted"/>
<dbReference type="Pfam" id="PF01040">
    <property type="entry name" value="UbiA"/>
    <property type="match status" value="1"/>
</dbReference>
<reference evidence="13 14" key="2">
    <citation type="submission" date="2017-09" db="EMBL/GenBank/DDBJ databases">
        <title>Depth-based differentiation of microbial function through sediment-hosted aquifers and enrichment of novel symbionts in the deep terrestrial subsurface.</title>
        <authorList>
            <person name="Probst A.J."/>
            <person name="Ladd B."/>
            <person name="Jarett J.K."/>
            <person name="Geller-Mcgrath D.E."/>
            <person name="Sieber C.M.K."/>
            <person name="Emerson J.B."/>
            <person name="Anantharaman K."/>
            <person name="Thomas B.C."/>
            <person name="Malmstrom R."/>
            <person name="Stieglmeier M."/>
            <person name="Klingl A."/>
            <person name="Woyke T."/>
            <person name="Ryan C.M."/>
            <person name="Banfield J.F."/>
        </authorList>
    </citation>
    <scope>NUCLEOTIDE SEQUENCE [LARGE SCALE GENOMIC DNA]</scope>
</reference>
<evidence type="ECO:0000313" key="15">
    <source>
        <dbReference type="Proteomes" id="UP000229789"/>
    </source>
</evidence>
<feature type="transmembrane region" description="Helical" evidence="5">
    <location>
        <begin position="157"/>
        <end position="178"/>
    </location>
</feature>
<accession>A0A2H9N339</accession>
<dbReference type="AlphaFoldDB" id="A0A2G9LJM1"/>
<evidence type="ECO:0000256" key="3">
    <source>
        <dbReference type="ARBA" id="ARBA00022989"/>
    </source>
</evidence>
<evidence type="ECO:0000313" key="9">
    <source>
        <dbReference type="EMBL" id="PIX28319.1"/>
    </source>
</evidence>
<accession>A0A2H9M2C7</accession>
<comment type="caution">
    <text evidence="6">The sequence shown here is derived from an EMBL/GenBank/DDBJ whole genome shotgun (WGS) entry which is preliminary data.</text>
</comment>
<accession>A0A2H9P8M4</accession>
<dbReference type="GO" id="GO:0016765">
    <property type="term" value="F:transferase activity, transferring alkyl or aryl (other than methyl) groups"/>
    <property type="evidence" value="ECO:0007669"/>
    <property type="project" value="InterPro"/>
</dbReference>
<sequence>MLQSLKKIHRVEFLIAYFVILLFPVILAAPPLQNSLAVIGFVLLVFAFGNAINSYSDAKSDISNLRKKSISDAVSKIKFLKLLIVAEFIFIAAGAVVLFGSNFVVWILGGIAGFFMLGYSVEPLRFKGRGILHVVSLSLSVYILPPMFVYFALVENIVWGFVALLIFYSLFRTGVSLINNIDDYFEDKKQGIKTTAVAFGVKKTTTLGVIITGFGIIGLAVVLFKLNTPLILIALLSLVGIFILLQEYGVYKQANKSIAKGVKASQEFFKQPKIVNLFDLVLLFICIFLHLTI</sequence>
<dbReference type="Gene3D" id="1.10.357.140">
    <property type="entry name" value="UbiA prenyltransferase"/>
    <property type="match status" value="1"/>
</dbReference>
<evidence type="ECO:0000313" key="10">
    <source>
        <dbReference type="EMBL" id="PIY99868.1"/>
    </source>
</evidence>
<keyword evidence="3 5" id="KW-1133">Transmembrane helix</keyword>
<keyword evidence="2 5" id="KW-0812">Transmembrane</keyword>
<evidence type="ECO:0000256" key="1">
    <source>
        <dbReference type="ARBA" id="ARBA00004651"/>
    </source>
</evidence>
<evidence type="ECO:0000256" key="5">
    <source>
        <dbReference type="SAM" id="Phobius"/>
    </source>
</evidence>
<evidence type="ECO:0000313" key="7">
    <source>
        <dbReference type="EMBL" id="PIV13691.1"/>
    </source>
</evidence>
<dbReference type="EMBL" id="PFIH01000002">
    <property type="protein sequence ID" value="PIX28319.1"/>
    <property type="molecule type" value="Genomic_DNA"/>
</dbReference>
<feature type="transmembrane region" description="Helical" evidence="5">
    <location>
        <begin position="36"/>
        <end position="58"/>
    </location>
</feature>
<evidence type="ECO:0000313" key="11">
    <source>
        <dbReference type="EMBL" id="PJB03838.1"/>
    </source>
</evidence>
<comment type="subcellular location">
    <subcellularLocation>
        <location evidence="1">Cell membrane</location>
        <topology evidence="1">Multi-pass membrane protein</topology>
    </subcellularLocation>
</comment>
<dbReference type="Proteomes" id="UP000231449">
    <property type="component" value="Unassembled WGS sequence"/>
</dbReference>
<dbReference type="EMBL" id="PFUW01000028">
    <property type="protein sequence ID" value="PJB03838.1"/>
    <property type="molecule type" value="Genomic_DNA"/>
</dbReference>
<dbReference type="EMBL" id="PFSX01000028">
    <property type="protein sequence ID" value="PJC01504.1"/>
    <property type="molecule type" value="Genomic_DNA"/>
</dbReference>
<dbReference type="EMBL" id="PFMG01000025">
    <property type="protein sequence ID" value="PIY99868.1"/>
    <property type="molecule type" value="Genomic_DNA"/>
</dbReference>
<dbReference type="Proteomes" id="UP000230713">
    <property type="component" value="Unassembled WGS sequence"/>
</dbReference>
<dbReference type="Proteomes" id="UP000231232">
    <property type="component" value="Unassembled WGS sequence"/>
</dbReference>
<dbReference type="Gene3D" id="1.20.120.1780">
    <property type="entry name" value="UbiA prenyltransferase"/>
    <property type="match status" value="1"/>
</dbReference>
<feature type="transmembrane region" description="Helical" evidence="5">
    <location>
        <begin position="12"/>
        <end position="30"/>
    </location>
</feature>
<dbReference type="InterPro" id="IPR044878">
    <property type="entry name" value="UbiA_sf"/>
</dbReference>
<dbReference type="GO" id="GO:0005886">
    <property type="term" value="C:plasma membrane"/>
    <property type="evidence" value="ECO:0007669"/>
    <property type="project" value="UniProtKB-SubCell"/>
</dbReference>
<name>A0A2G9LJM1_HUBC1</name>
<evidence type="ECO:0000313" key="8">
    <source>
        <dbReference type="EMBL" id="PIV46582.1"/>
    </source>
</evidence>
<dbReference type="Proteomes" id="UP000229789">
    <property type="component" value="Unassembled WGS sequence"/>
</dbReference>
<evidence type="ECO:0000313" key="6">
    <source>
        <dbReference type="EMBL" id="PIN66746.1"/>
    </source>
</evidence>
<feature type="transmembrane region" description="Helical" evidence="5">
    <location>
        <begin position="230"/>
        <end position="251"/>
    </location>
</feature>
<evidence type="ECO:0000313" key="13">
    <source>
        <dbReference type="Proteomes" id="UP000228874"/>
    </source>
</evidence>
<evidence type="ECO:0000313" key="14">
    <source>
        <dbReference type="Proteomes" id="UP000228888"/>
    </source>
</evidence>
<feature type="transmembrane region" description="Helical" evidence="5">
    <location>
        <begin position="79"/>
        <end position="97"/>
    </location>
</feature>
<evidence type="ECO:0000256" key="4">
    <source>
        <dbReference type="ARBA" id="ARBA00023136"/>
    </source>
</evidence>
<dbReference type="EMBL" id="PCUF01000002">
    <property type="protein sequence ID" value="PIN66746.1"/>
    <property type="molecule type" value="Genomic_DNA"/>
</dbReference>
<dbReference type="InterPro" id="IPR050475">
    <property type="entry name" value="Prenyltransferase_related"/>
</dbReference>
<dbReference type="EMBL" id="PEUT01000037">
    <property type="protein sequence ID" value="PIV13691.1"/>
    <property type="molecule type" value="Genomic_DNA"/>
</dbReference>
<protein>
    <recommendedName>
        <fullName evidence="16">Prenyltransferase</fullName>
    </recommendedName>
</protein>
<feature type="transmembrane region" description="Helical" evidence="5">
    <location>
        <begin position="103"/>
        <end position="119"/>
    </location>
</feature>
<organism evidence="6 15">
    <name type="scientific">Huberarchaeum crystalense</name>
    <dbReference type="NCBI Taxonomy" id="2014257"/>
    <lineage>
        <taxon>Archaea</taxon>
        <taxon>Candidatus Huberarchaeota</taxon>
        <taxon>Candidatus Huberarchaeia</taxon>
        <taxon>Candidatus Huberarchaeales</taxon>
        <taxon>Candidatus Huberarchaeaceae</taxon>
        <taxon>Candidatus Huberarchaeum</taxon>
    </lineage>
</organism>
<dbReference type="InterPro" id="IPR000537">
    <property type="entry name" value="UbiA_prenyltransferase"/>
</dbReference>
<evidence type="ECO:0000256" key="2">
    <source>
        <dbReference type="ARBA" id="ARBA00022692"/>
    </source>
</evidence>
<accession>A0A2G9LJM1</accession>
<feature type="transmembrane region" description="Helical" evidence="5">
    <location>
        <begin position="272"/>
        <end position="291"/>
    </location>
</feature>
<dbReference type="PANTHER" id="PTHR42723:SF1">
    <property type="entry name" value="CHLOROPHYLL SYNTHASE, CHLOROPLASTIC"/>
    <property type="match status" value="1"/>
</dbReference>
<accession>A0A2H9M7U9</accession>
<reference evidence="6 15" key="1">
    <citation type="submission" date="2017-09" db="EMBL/GenBank/DDBJ databases">
        <title>Depth-based differentiation of microbial function through sediment-hosted aquifers and enrichment of novel symbionts in the deep terrestrial subsurface.</title>
        <authorList>
            <person name="Probst A.J."/>
            <person name="Ladd B."/>
            <person name="Jarett J.K."/>
            <person name="Geller-Mcgrath D.E."/>
            <person name="Sieber C.M."/>
            <person name="Emerson J.B."/>
            <person name="Anantharaman K."/>
            <person name="Thomas B.C."/>
            <person name="Malmstrom R."/>
            <person name="Stieglmeier M."/>
            <person name="Klingl A."/>
            <person name="Woyke T."/>
            <person name="Ryan C.M."/>
            <person name="Banfield J.F."/>
        </authorList>
    </citation>
    <scope>NUCLEOTIDE SEQUENCE [LARGE SCALE GENOMIC DNA]</scope>
    <source>
        <strain evidence="8">CG02_land_8_20_14_3_00_31_209</strain>
        <strain evidence="7">CG03_land_8_20_14_0_80_31_114</strain>
        <strain evidence="6">CG18_big_fil_WC_8_21_14_2_50_31_19</strain>
        <strain evidence="10">CG_4_10_14_0_8_um_filter_31_133</strain>
        <strain evidence="9">CG_4_8_14_3_um_filter</strain>
        <strain evidence="12">CG_4_9_14_0_8_um_filter_31_21</strain>
        <strain evidence="11">CG_4_9_14_3_um_filter_31_125</strain>
    </source>
</reference>
<feature type="transmembrane region" description="Helical" evidence="5">
    <location>
        <begin position="199"/>
        <end position="224"/>
    </location>
</feature>
<dbReference type="PANTHER" id="PTHR42723">
    <property type="entry name" value="CHLOROPHYLL SYNTHASE"/>
    <property type="match status" value="1"/>
</dbReference>
<evidence type="ECO:0008006" key="16">
    <source>
        <dbReference type="Google" id="ProtNLM"/>
    </source>
</evidence>
<dbReference type="Proteomes" id="UP000228888">
    <property type="component" value="Unassembled WGS sequence"/>
</dbReference>
<accession>A0A2H9RD68</accession>
<dbReference type="Proteomes" id="UP000230477">
    <property type="component" value="Unassembled WGS sequence"/>
</dbReference>
<dbReference type="EMBL" id="PETW01000009">
    <property type="protein sequence ID" value="PIV46582.1"/>
    <property type="molecule type" value="Genomic_DNA"/>
</dbReference>
<evidence type="ECO:0000313" key="12">
    <source>
        <dbReference type="EMBL" id="PJC01504.1"/>
    </source>
</evidence>
<keyword evidence="4 5" id="KW-0472">Membrane</keyword>
<accession>A0A2H9QS14</accession>
<gene>
    <name evidence="12" type="ORF">CO072_01175</name>
    <name evidence="11" type="ORF">CO124_01665</name>
    <name evidence="8" type="ORF">COS22_00400</name>
    <name evidence="7" type="ORF">COS45_01540</name>
    <name evidence="6" type="ORF">COW69_00395</name>
    <name evidence="10" type="ORF">COY63_01080</name>
    <name evidence="9" type="ORF">COZ66_00035</name>
</gene>
<dbReference type="Proteomes" id="UP000228874">
    <property type="component" value="Unassembled WGS sequence"/>
</dbReference>